<dbReference type="AlphaFoldDB" id="A0A9W6P5V5"/>
<sequence length="594" mass="62015">MLTAAAQPATAHSGGRGAVTTDFTLTILHANDGESQLLGAPADANYGGVARFTTLVEKLRKAEKRPAAARQGESRTNRGVVTLSSGDNFLAGPQFAASLDRGVPFYDSIAVGHIGYDALALGNHEFDFGPDVLADFVSGVPGKPPFLSANLDVGPEPSLAELERRGRIAPATVVKEHGERIGVVGAVTPDLASLSSPRNVVIGEVRDAVQGQVDKLTRKGIDKIILVSHLQDIQEERALVPQLRNVDVVIGGGGGELLATPDAPLVPGDTVTTDPTTGEPLAYPLYAKDAGGATVPIVTTNGDYKYVGRLVVNFDKKGRVLSVADRSDPVRVSGLAPDAVAPDRKVQRTVVEPVAAYVEGLEANVVATSDAPLEGRRDPGVRTVETNLGNLLADALLDAGRDQAAEYGVAPPQVALQNSGGIRNNSLIPAGGVTELDTYSIAPFSNFVAVVPDVPRAQLKELLENAVSSSPAADGRFAQVAGLRFEYDVARTAQQVTDEGTVTRAGERVRDVVLDDGTVLVMDGAVVEGAGIPVVTNDFSARGGDQYPFRGLPFTSVGLTYQQALLGYLTDDLAGRVTAVDYPEGGSGRIVRLG</sequence>
<dbReference type="PROSITE" id="PS00786">
    <property type="entry name" value="5_NUCLEOTIDASE_2"/>
    <property type="match status" value="1"/>
</dbReference>
<dbReference type="GO" id="GO:0009166">
    <property type="term" value="P:nucleotide catabolic process"/>
    <property type="evidence" value="ECO:0007669"/>
    <property type="project" value="InterPro"/>
</dbReference>
<dbReference type="InterPro" id="IPR008334">
    <property type="entry name" value="5'-Nucleotdase_C"/>
</dbReference>
<keyword evidence="4" id="KW-1185">Reference proteome</keyword>
<evidence type="ECO:0000259" key="2">
    <source>
        <dbReference type="Pfam" id="PF02872"/>
    </source>
</evidence>
<dbReference type="PANTHER" id="PTHR11575:SF24">
    <property type="entry name" value="5'-NUCLEOTIDASE"/>
    <property type="match status" value="1"/>
</dbReference>
<evidence type="ECO:0000313" key="4">
    <source>
        <dbReference type="Proteomes" id="UP001165092"/>
    </source>
</evidence>
<evidence type="ECO:0000313" key="3">
    <source>
        <dbReference type="EMBL" id="GLU47711.1"/>
    </source>
</evidence>
<dbReference type="GO" id="GO:0000166">
    <property type="term" value="F:nucleotide binding"/>
    <property type="evidence" value="ECO:0007669"/>
    <property type="project" value="UniProtKB-KW"/>
</dbReference>
<dbReference type="GO" id="GO:0046872">
    <property type="term" value="F:metal ion binding"/>
    <property type="evidence" value="ECO:0007669"/>
    <property type="project" value="InterPro"/>
</dbReference>
<organism evidence="3 4">
    <name type="scientific">Nocardiopsis ansamitocini</name>
    <dbReference type="NCBI Taxonomy" id="1670832"/>
    <lineage>
        <taxon>Bacteria</taxon>
        <taxon>Bacillati</taxon>
        <taxon>Actinomycetota</taxon>
        <taxon>Actinomycetes</taxon>
        <taxon>Streptosporangiales</taxon>
        <taxon>Nocardiopsidaceae</taxon>
        <taxon>Nocardiopsis</taxon>
    </lineage>
</organism>
<accession>A0A9W6P5V5</accession>
<dbReference type="GO" id="GO:0008253">
    <property type="term" value="F:5'-nucleotidase activity"/>
    <property type="evidence" value="ECO:0007669"/>
    <property type="project" value="TreeGrafter"/>
</dbReference>
<dbReference type="Gene3D" id="3.60.21.10">
    <property type="match status" value="1"/>
</dbReference>
<evidence type="ECO:0000256" key="1">
    <source>
        <dbReference type="RuleBase" id="RU362119"/>
    </source>
</evidence>
<dbReference type="GO" id="GO:0008768">
    <property type="term" value="F:UDP-sugar diphosphatase activity"/>
    <property type="evidence" value="ECO:0007669"/>
    <property type="project" value="TreeGrafter"/>
</dbReference>
<comment type="similarity">
    <text evidence="1">Belongs to the 5'-nucleotidase family.</text>
</comment>
<dbReference type="SUPFAM" id="SSF55816">
    <property type="entry name" value="5'-nucleotidase (syn. UDP-sugar hydrolase), C-terminal domain"/>
    <property type="match status" value="1"/>
</dbReference>
<dbReference type="InterPro" id="IPR029052">
    <property type="entry name" value="Metallo-depent_PP-like"/>
</dbReference>
<gene>
    <name evidence="3" type="ORF">Nans01_20620</name>
</gene>
<dbReference type="InterPro" id="IPR036907">
    <property type="entry name" value="5'-Nucleotdase_C_sf"/>
</dbReference>
<comment type="caution">
    <text evidence="3">The sequence shown here is derived from an EMBL/GenBank/DDBJ whole genome shotgun (WGS) entry which is preliminary data.</text>
</comment>
<proteinExistence type="inferred from homology"/>
<keyword evidence="1" id="KW-0547">Nucleotide-binding</keyword>
<feature type="domain" description="5'-Nucleotidase C-terminal" evidence="2">
    <location>
        <begin position="365"/>
        <end position="548"/>
    </location>
</feature>
<name>A0A9W6P5V5_9ACTN</name>
<protein>
    <submittedName>
        <fullName evidence="3">Multifunctional 2',3'-cyclic-nucleotide 2'-phosphodiesterase/5'-nucleotidase/3'-nucleotidase</fullName>
    </submittedName>
</protein>
<dbReference type="Proteomes" id="UP001165092">
    <property type="component" value="Unassembled WGS sequence"/>
</dbReference>
<dbReference type="PRINTS" id="PR01607">
    <property type="entry name" value="APYRASEFAMLY"/>
</dbReference>
<dbReference type="InterPro" id="IPR006146">
    <property type="entry name" value="5'-Nucleotdase_CS"/>
</dbReference>
<reference evidence="3" key="1">
    <citation type="submission" date="2023-02" db="EMBL/GenBank/DDBJ databases">
        <title>Nocardiopsis ansamitocini NBRC 112285.</title>
        <authorList>
            <person name="Ichikawa N."/>
            <person name="Sato H."/>
            <person name="Tonouchi N."/>
        </authorList>
    </citation>
    <scope>NUCLEOTIDE SEQUENCE</scope>
    <source>
        <strain evidence="3">NBRC 112285</strain>
    </source>
</reference>
<dbReference type="EMBL" id="BSQG01000003">
    <property type="protein sequence ID" value="GLU47711.1"/>
    <property type="molecule type" value="Genomic_DNA"/>
</dbReference>
<dbReference type="PANTHER" id="PTHR11575">
    <property type="entry name" value="5'-NUCLEOTIDASE-RELATED"/>
    <property type="match status" value="1"/>
</dbReference>
<dbReference type="Gene3D" id="3.90.780.10">
    <property type="entry name" value="5'-Nucleotidase, C-terminal domain"/>
    <property type="match status" value="1"/>
</dbReference>
<dbReference type="InterPro" id="IPR006179">
    <property type="entry name" value="5_nucleotidase/apyrase"/>
</dbReference>
<dbReference type="Pfam" id="PF02872">
    <property type="entry name" value="5_nucleotid_C"/>
    <property type="match status" value="1"/>
</dbReference>
<keyword evidence="1" id="KW-0378">Hydrolase</keyword>
<dbReference type="GO" id="GO:0030288">
    <property type="term" value="C:outer membrane-bounded periplasmic space"/>
    <property type="evidence" value="ECO:0007669"/>
    <property type="project" value="TreeGrafter"/>
</dbReference>
<dbReference type="SUPFAM" id="SSF56300">
    <property type="entry name" value="Metallo-dependent phosphatases"/>
    <property type="match status" value="1"/>
</dbReference>